<dbReference type="GO" id="GO:0043138">
    <property type="term" value="F:3'-5' DNA helicase activity"/>
    <property type="evidence" value="ECO:0007669"/>
    <property type="project" value="UniProtKB-EC"/>
</dbReference>
<reference evidence="6" key="2">
    <citation type="journal article" date="2023" name="Science">
        <title>Genomic signatures of disease resistance in endangered staghorn corals.</title>
        <authorList>
            <person name="Vollmer S.V."/>
            <person name="Selwyn J.D."/>
            <person name="Despard B.A."/>
            <person name="Roesel C.L."/>
        </authorList>
    </citation>
    <scope>NUCLEOTIDE SEQUENCE</scope>
    <source>
        <strain evidence="6">K2</strain>
    </source>
</reference>
<dbReference type="EMBL" id="JARQWQ010000031">
    <property type="protein sequence ID" value="KAK2561847.1"/>
    <property type="molecule type" value="Genomic_DNA"/>
</dbReference>
<reference evidence="6" key="1">
    <citation type="journal article" date="2023" name="G3 (Bethesda)">
        <title>Whole genome assembly and annotation of the endangered Caribbean coral Acropora cervicornis.</title>
        <authorList>
            <person name="Selwyn J.D."/>
            <person name="Vollmer S.V."/>
        </authorList>
    </citation>
    <scope>NUCLEOTIDE SEQUENCE</scope>
    <source>
        <strain evidence="6">K2</strain>
    </source>
</reference>
<dbReference type="PANTHER" id="PTHR13710">
    <property type="entry name" value="DNA HELICASE RECQ FAMILY MEMBER"/>
    <property type="match status" value="1"/>
</dbReference>
<comment type="caution">
    <text evidence="6">The sequence shown here is derived from an EMBL/GenBank/DDBJ whole genome shotgun (WGS) entry which is preliminary data.</text>
</comment>
<evidence type="ECO:0000256" key="2">
    <source>
        <dbReference type="ARBA" id="ARBA00023125"/>
    </source>
</evidence>
<dbReference type="PANTHER" id="PTHR13710:SF105">
    <property type="entry name" value="ATP-DEPENDENT DNA HELICASE Q1"/>
    <property type="match status" value="1"/>
</dbReference>
<proteinExistence type="inferred from homology"/>
<evidence type="ECO:0000256" key="3">
    <source>
        <dbReference type="ARBA" id="ARBA00023235"/>
    </source>
</evidence>
<keyword evidence="2" id="KW-0238">DNA-binding</keyword>
<accession>A0AAD9QIE9</accession>
<evidence type="ECO:0000256" key="5">
    <source>
        <dbReference type="ARBA" id="ARBA00034808"/>
    </source>
</evidence>
<protein>
    <recommendedName>
        <fullName evidence="5">DNA 3'-5' helicase</fullName>
        <ecNumber evidence="5">5.6.2.4</ecNumber>
    </recommendedName>
</protein>
<dbReference type="GO" id="GO:0000724">
    <property type="term" value="P:double-strand break repair via homologous recombination"/>
    <property type="evidence" value="ECO:0007669"/>
    <property type="project" value="TreeGrafter"/>
</dbReference>
<comment type="catalytic activity">
    <reaction evidence="4">
        <text>Couples ATP hydrolysis with the unwinding of duplex DNA by translocating in the 3'-5' direction.</text>
        <dbReference type="EC" id="5.6.2.4"/>
    </reaction>
</comment>
<dbReference type="GO" id="GO:0003677">
    <property type="term" value="F:DNA binding"/>
    <property type="evidence" value="ECO:0007669"/>
    <property type="project" value="UniProtKB-KW"/>
</dbReference>
<evidence type="ECO:0000256" key="4">
    <source>
        <dbReference type="ARBA" id="ARBA00034617"/>
    </source>
</evidence>
<dbReference type="InterPro" id="IPR027417">
    <property type="entry name" value="P-loop_NTPase"/>
</dbReference>
<name>A0AAD9QIE9_ACRCE</name>
<evidence type="ECO:0000256" key="1">
    <source>
        <dbReference type="ARBA" id="ARBA00005446"/>
    </source>
</evidence>
<dbReference type="GO" id="GO:0005694">
    <property type="term" value="C:chromosome"/>
    <property type="evidence" value="ECO:0007669"/>
    <property type="project" value="TreeGrafter"/>
</dbReference>
<comment type="similarity">
    <text evidence="1">Belongs to the helicase family. RecQ subfamily.</text>
</comment>
<keyword evidence="3" id="KW-0413">Isomerase</keyword>
<dbReference type="GO" id="GO:0005737">
    <property type="term" value="C:cytoplasm"/>
    <property type="evidence" value="ECO:0007669"/>
    <property type="project" value="TreeGrafter"/>
</dbReference>
<gene>
    <name evidence="6" type="ORF">P5673_015238</name>
</gene>
<dbReference type="AlphaFoldDB" id="A0AAD9QIE9"/>
<evidence type="ECO:0000313" key="6">
    <source>
        <dbReference type="EMBL" id="KAK2561847.1"/>
    </source>
</evidence>
<keyword evidence="7" id="KW-1185">Reference proteome</keyword>
<dbReference type="GO" id="GO:0009378">
    <property type="term" value="F:four-way junction helicase activity"/>
    <property type="evidence" value="ECO:0007669"/>
    <property type="project" value="TreeGrafter"/>
</dbReference>
<evidence type="ECO:0000313" key="7">
    <source>
        <dbReference type="Proteomes" id="UP001249851"/>
    </source>
</evidence>
<dbReference type="Gene3D" id="3.40.50.300">
    <property type="entry name" value="P-loop containing nucleotide triphosphate hydrolases"/>
    <property type="match status" value="1"/>
</dbReference>
<dbReference type="EC" id="5.6.2.4" evidence="5"/>
<organism evidence="6 7">
    <name type="scientific">Acropora cervicornis</name>
    <name type="common">Staghorn coral</name>
    <dbReference type="NCBI Taxonomy" id="6130"/>
    <lineage>
        <taxon>Eukaryota</taxon>
        <taxon>Metazoa</taxon>
        <taxon>Cnidaria</taxon>
        <taxon>Anthozoa</taxon>
        <taxon>Hexacorallia</taxon>
        <taxon>Scleractinia</taxon>
        <taxon>Astrocoeniina</taxon>
        <taxon>Acroporidae</taxon>
        <taxon>Acropora</taxon>
    </lineage>
</organism>
<sequence length="160" mass="17792">MSFHMHTPAVHGNVFSISSTSGVSRSCLLQSGNLGEHPIQAVPFKDGQSVDWNCCGRITLCTYNKVGDVRGFTRKPFLCLTATAGKTIRTQIMKNLHMKNAMVVNLSPNKSNIKLCVLKLDRNEELEETFASLIETLKSKSYEMKKTIIYCRSITTCGDI</sequence>
<dbReference type="Proteomes" id="UP001249851">
    <property type="component" value="Unassembled WGS sequence"/>
</dbReference>